<sequence length="442" mass="48685">MNKKRWIAAATVSSLLVLSACGTASTTEKDDAGKPPASAKATEKIELRFASWNTDDTSIGIMNKAKKLFEEAHPNVTVKIETVPSDNYMTKLQTEIAAGSPPDLMQIGERDMKRYMDKGIVIDLKPYAKGENPFNLDDIHHNVLNVIESDGKLPVIVKDAANFGIYYNKKLFDQAEVAYPTDDWTWEEFREIAKKLTIVENGKTVQYGAKLSFVKDTVELFAVGNGGGYLSADGKTTKGFLDDAKTAEGIQFLVDMFRQDKIAPNPADMAALKGINLMATGKVAMSFDGVWAGDALRKNPDLEIGVVGLPRFQNGKHVNLLYSSGWGISSKSKHPDEAWDFLRLLTSPDTEPGKEWAKTGLAVTKTLAQSSQQDQDPFLHVFLKELDYSINSGYFNNPYWGSVGDKIMNPAIEQMIINGDDVQKTLADLTSKLDQELARAAQ</sequence>
<dbReference type="EMBL" id="JBHSEP010000028">
    <property type="protein sequence ID" value="MFC4601620.1"/>
    <property type="molecule type" value="Genomic_DNA"/>
</dbReference>
<comment type="caution">
    <text evidence="7">The sequence shown here is derived from an EMBL/GenBank/DDBJ whole genome shotgun (WGS) entry which is preliminary data.</text>
</comment>
<reference evidence="8" key="1">
    <citation type="journal article" date="2019" name="Int. J. Syst. Evol. Microbiol.">
        <title>The Global Catalogue of Microorganisms (GCM) 10K type strain sequencing project: providing services to taxonomists for standard genome sequencing and annotation.</title>
        <authorList>
            <consortium name="The Broad Institute Genomics Platform"/>
            <consortium name="The Broad Institute Genome Sequencing Center for Infectious Disease"/>
            <person name="Wu L."/>
            <person name="Ma J."/>
        </authorList>
    </citation>
    <scope>NUCLEOTIDE SEQUENCE [LARGE SCALE GENOMIC DNA]</scope>
    <source>
        <strain evidence="8">CCUG 49571</strain>
    </source>
</reference>
<evidence type="ECO:0000313" key="8">
    <source>
        <dbReference type="Proteomes" id="UP001596028"/>
    </source>
</evidence>
<name>A0ABV9FI07_9BACL</name>
<evidence type="ECO:0000256" key="1">
    <source>
        <dbReference type="ARBA" id="ARBA00022475"/>
    </source>
</evidence>
<dbReference type="RefSeq" id="WP_378101904.1">
    <property type="nucleotide sequence ID" value="NZ_JBHSEP010000028.1"/>
</dbReference>
<dbReference type="PROSITE" id="PS51257">
    <property type="entry name" value="PROKAR_LIPOPROTEIN"/>
    <property type="match status" value="1"/>
</dbReference>
<keyword evidence="4" id="KW-0564">Palmitate</keyword>
<dbReference type="Pfam" id="PF01547">
    <property type="entry name" value="SBP_bac_1"/>
    <property type="match status" value="1"/>
</dbReference>
<evidence type="ECO:0000256" key="2">
    <source>
        <dbReference type="ARBA" id="ARBA00022729"/>
    </source>
</evidence>
<gene>
    <name evidence="7" type="ORF">ACFO3S_25510</name>
</gene>
<keyword evidence="3" id="KW-0472">Membrane</keyword>
<evidence type="ECO:0000256" key="3">
    <source>
        <dbReference type="ARBA" id="ARBA00023136"/>
    </source>
</evidence>
<dbReference type="Proteomes" id="UP001596028">
    <property type="component" value="Unassembled WGS sequence"/>
</dbReference>
<dbReference type="PANTHER" id="PTHR43649">
    <property type="entry name" value="ARABINOSE-BINDING PROTEIN-RELATED"/>
    <property type="match status" value="1"/>
</dbReference>
<dbReference type="SUPFAM" id="SSF53850">
    <property type="entry name" value="Periplasmic binding protein-like II"/>
    <property type="match status" value="1"/>
</dbReference>
<dbReference type="InterPro" id="IPR006059">
    <property type="entry name" value="SBP"/>
</dbReference>
<dbReference type="InterPro" id="IPR050490">
    <property type="entry name" value="Bact_solute-bd_prot1"/>
</dbReference>
<organism evidence="7 8">
    <name type="scientific">Cohnella hongkongensis</name>
    <dbReference type="NCBI Taxonomy" id="178337"/>
    <lineage>
        <taxon>Bacteria</taxon>
        <taxon>Bacillati</taxon>
        <taxon>Bacillota</taxon>
        <taxon>Bacilli</taxon>
        <taxon>Bacillales</taxon>
        <taxon>Paenibacillaceae</taxon>
        <taxon>Cohnella</taxon>
    </lineage>
</organism>
<dbReference type="Gene3D" id="3.40.190.10">
    <property type="entry name" value="Periplasmic binding protein-like II"/>
    <property type="match status" value="1"/>
</dbReference>
<feature type="signal peptide" evidence="6">
    <location>
        <begin position="1"/>
        <end position="24"/>
    </location>
</feature>
<evidence type="ECO:0000256" key="6">
    <source>
        <dbReference type="SAM" id="SignalP"/>
    </source>
</evidence>
<dbReference type="CDD" id="cd14748">
    <property type="entry name" value="PBP2_UgpB"/>
    <property type="match status" value="1"/>
</dbReference>
<dbReference type="PANTHER" id="PTHR43649:SF33">
    <property type="entry name" value="POLYGALACTURONAN_RHAMNOGALACTURONAN-BINDING PROTEIN YTCQ"/>
    <property type="match status" value="1"/>
</dbReference>
<protein>
    <submittedName>
        <fullName evidence="7">ABC transporter substrate-binding protein</fullName>
    </submittedName>
</protein>
<evidence type="ECO:0000256" key="4">
    <source>
        <dbReference type="ARBA" id="ARBA00023139"/>
    </source>
</evidence>
<proteinExistence type="predicted"/>
<evidence type="ECO:0000313" key="7">
    <source>
        <dbReference type="EMBL" id="MFC4601620.1"/>
    </source>
</evidence>
<accession>A0ABV9FI07</accession>
<keyword evidence="5" id="KW-0449">Lipoprotein</keyword>
<feature type="chain" id="PRO_5046320736" evidence="6">
    <location>
        <begin position="25"/>
        <end position="442"/>
    </location>
</feature>
<keyword evidence="2 6" id="KW-0732">Signal</keyword>
<keyword evidence="1" id="KW-1003">Cell membrane</keyword>
<keyword evidence="8" id="KW-1185">Reference proteome</keyword>
<evidence type="ECO:0000256" key="5">
    <source>
        <dbReference type="ARBA" id="ARBA00023288"/>
    </source>
</evidence>